<dbReference type="InterPro" id="IPR029044">
    <property type="entry name" value="Nucleotide-diphossugar_trans"/>
</dbReference>
<comment type="caution">
    <text evidence="2">The sequence shown here is derived from an EMBL/GenBank/DDBJ whole genome shotgun (WGS) entry which is preliminary data.</text>
</comment>
<gene>
    <name evidence="2" type="ORF">ACFSKQ_17505</name>
</gene>
<sequence length="315" mass="33747">MQPDVSFIVAAFNASRTIGAAIESALATVGVSVEVVVADDASRDGTAALVEAIADPRVRLVRAAANGGPGAARNLSLEHASGRYVAVLDADDTIRPDRMARLVERLDATGATAILDGIEVVEADGRTRPMLPEGTLPATGTIDLPRYMTSNAVFRSSFNLGYLKPTIRRSFLAEKAISYPEDLRIGEDYIFMAEILARGGTCIAEPKIGYAYGITEGSVSRVLRLDHLHAMRAADVRFRAAHDLDPAATLAMDERESAFKDAESFLTMVEALKGRDLGAFARSAARRPAAMRLFRMPVAKRLSAIFPSAVRGLSP</sequence>
<dbReference type="PANTHER" id="PTHR43685">
    <property type="entry name" value="GLYCOSYLTRANSFERASE"/>
    <property type="match status" value="1"/>
</dbReference>
<evidence type="ECO:0000313" key="3">
    <source>
        <dbReference type="Proteomes" id="UP001597371"/>
    </source>
</evidence>
<feature type="domain" description="Glycosyltransferase 2-like" evidence="1">
    <location>
        <begin position="6"/>
        <end position="164"/>
    </location>
</feature>
<protein>
    <submittedName>
        <fullName evidence="2">Glycosyltransferase family 2 protein</fullName>
    </submittedName>
</protein>
<evidence type="ECO:0000259" key="1">
    <source>
        <dbReference type="Pfam" id="PF00535"/>
    </source>
</evidence>
<dbReference type="InterPro" id="IPR050834">
    <property type="entry name" value="Glycosyltransf_2"/>
</dbReference>
<dbReference type="Proteomes" id="UP001597371">
    <property type="component" value="Unassembled WGS sequence"/>
</dbReference>
<organism evidence="2 3">
    <name type="scientific">Aureimonas populi</name>
    <dbReference type="NCBI Taxonomy" id="1701758"/>
    <lineage>
        <taxon>Bacteria</taxon>
        <taxon>Pseudomonadati</taxon>
        <taxon>Pseudomonadota</taxon>
        <taxon>Alphaproteobacteria</taxon>
        <taxon>Hyphomicrobiales</taxon>
        <taxon>Aurantimonadaceae</taxon>
        <taxon>Aureimonas</taxon>
    </lineage>
</organism>
<keyword evidence="3" id="KW-1185">Reference proteome</keyword>
<accession>A0ABW5CPL0</accession>
<dbReference type="RefSeq" id="WP_209738308.1">
    <property type="nucleotide sequence ID" value="NZ_CP072611.1"/>
</dbReference>
<dbReference type="EMBL" id="JBHUIJ010000028">
    <property type="protein sequence ID" value="MFD2239249.1"/>
    <property type="molecule type" value="Genomic_DNA"/>
</dbReference>
<dbReference type="SUPFAM" id="SSF53448">
    <property type="entry name" value="Nucleotide-diphospho-sugar transferases"/>
    <property type="match status" value="1"/>
</dbReference>
<dbReference type="InterPro" id="IPR001173">
    <property type="entry name" value="Glyco_trans_2-like"/>
</dbReference>
<name>A0ABW5CPL0_9HYPH</name>
<dbReference type="PANTHER" id="PTHR43685:SF2">
    <property type="entry name" value="GLYCOSYLTRANSFERASE 2-LIKE DOMAIN-CONTAINING PROTEIN"/>
    <property type="match status" value="1"/>
</dbReference>
<dbReference type="CDD" id="cd00761">
    <property type="entry name" value="Glyco_tranf_GTA_type"/>
    <property type="match status" value="1"/>
</dbReference>
<proteinExistence type="predicted"/>
<dbReference type="Pfam" id="PF00535">
    <property type="entry name" value="Glycos_transf_2"/>
    <property type="match status" value="1"/>
</dbReference>
<evidence type="ECO:0000313" key="2">
    <source>
        <dbReference type="EMBL" id="MFD2239249.1"/>
    </source>
</evidence>
<dbReference type="Gene3D" id="3.90.550.10">
    <property type="entry name" value="Spore Coat Polysaccharide Biosynthesis Protein SpsA, Chain A"/>
    <property type="match status" value="1"/>
</dbReference>
<reference evidence="3" key="1">
    <citation type="journal article" date="2019" name="Int. J. Syst. Evol. Microbiol.">
        <title>The Global Catalogue of Microorganisms (GCM) 10K type strain sequencing project: providing services to taxonomists for standard genome sequencing and annotation.</title>
        <authorList>
            <consortium name="The Broad Institute Genomics Platform"/>
            <consortium name="The Broad Institute Genome Sequencing Center for Infectious Disease"/>
            <person name="Wu L."/>
            <person name="Ma J."/>
        </authorList>
    </citation>
    <scope>NUCLEOTIDE SEQUENCE [LARGE SCALE GENOMIC DNA]</scope>
    <source>
        <strain evidence="3">ZS-35-S2</strain>
    </source>
</reference>